<dbReference type="GO" id="GO:0020037">
    <property type="term" value="F:heme binding"/>
    <property type="evidence" value="ECO:0007669"/>
    <property type="project" value="InterPro"/>
</dbReference>
<dbReference type="Proteomes" id="UP000634136">
    <property type="component" value="Unassembled WGS sequence"/>
</dbReference>
<sequence>MDLLSRFLNSSHSDEDFMVDIMISFILAGRDSGHHFGGSHVVFLAALESTPNAEKRIRKEIEETSRHCCTMKVCLGKEIAFLQMKRIVVGVVRRFKVVPARVETVILIAVAV</sequence>
<protein>
    <submittedName>
        <fullName evidence="8">Cytochrome P450 94A2-like</fullName>
    </submittedName>
</protein>
<keyword evidence="7" id="KW-0503">Monooxygenase</keyword>
<evidence type="ECO:0000313" key="8">
    <source>
        <dbReference type="EMBL" id="KAF7838666.1"/>
    </source>
</evidence>
<evidence type="ECO:0000256" key="7">
    <source>
        <dbReference type="ARBA" id="ARBA00023033"/>
    </source>
</evidence>
<dbReference type="EMBL" id="JAAIUW010000003">
    <property type="protein sequence ID" value="KAF7838666.1"/>
    <property type="molecule type" value="Genomic_DNA"/>
</dbReference>
<dbReference type="PANTHER" id="PTHR24296">
    <property type="entry name" value="CYTOCHROME P450"/>
    <property type="match status" value="1"/>
</dbReference>
<dbReference type="AlphaFoldDB" id="A0A835CEN4"/>
<gene>
    <name evidence="8" type="ORF">G2W53_007148</name>
</gene>
<dbReference type="OrthoDB" id="1737810at2759"/>
<evidence type="ECO:0000313" key="9">
    <source>
        <dbReference type="Proteomes" id="UP000634136"/>
    </source>
</evidence>
<dbReference type="InterPro" id="IPR036396">
    <property type="entry name" value="Cyt_P450_sf"/>
</dbReference>
<comment type="caution">
    <text evidence="8">The sequence shown here is derived from an EMBL/GenBank/DDBJ whole genome shotgun (WGS) entry which is preliminary data.</text>
</comment>
<evidence type="ECO:0000256" key="2">
    <source>
        <dbReference type="ARBA" id="ARBA00010617"/>
    </source>
</evidence>
<accession>A0A835CEN4</accession>
<dbReference type="GO" id="GO:0016705">
    <property type="term" value="F:oxidoreductase activity, acting on paired donors, with incorporation or reduction of molecular oxygen"/>
    <property type="evidence" value="ECO:0007669"/>
    <property type="project" value="InterPro"/>
</dbReference>
<evidence type="ECO:0000256" key="4">
    <source>
        <dbReference type="ARBA" id="ARBA00022723"/>
    </source>
</evidence>
<keyword evidence="9" id="KW-1185">Reference proteome</keyword>
<reference evidence="8" key="1">
    <citation type="submission" date="2020-09" db="EMBL/GenBank/DDBJ databases">
        <title>Genome-Enabled Discovery of Anthraquinone Biosynthesis in Senna tora.</title>
        <authorList>
            <person name="Kang S.-H."/>
            <person name="Pandey R.P."/>
            <person name="Lee C.-M."/>
            <person name="Sim J.-S."/>
            <person name="Jeong J.-T."/>
            <person name="Choi B.-S."/>
            <person name="Jung M."/>
            <person name="Ginzburg D."/>
            <person name="Zhao K."/>
            <person name="Won S.Y."/>
            <person name="Oh T.-J."/>
            <person name="Yu Y."/>
            <person name="Kim N.-H."/>
            <person name="Lee O.R."/>
            <person name="Lee T.-H."/>
            <person name="Bashyal P."/>
            <person name="Kim T.-S."/>
            <person name="Lee W.-H."/>
            <person name="Kawkins C."/>
            <person name="Kim C.-K."/>
            <person name="Kim J.S."/>
            <person name="Ahn B.O."/>
            <person name="Rhee S.Y."/>
            <person name="Sohng J.K."/>
        </authorList>
    </citation>
    <scope>NUCLEOTIDE SEQUENCE</scope>
    <source>
        <tissue evidence="8">Leaf</tissue>
    </source>
</reference>
<evidence type="ECO:0000256" key="1">
    <source>
        <dbReference type="ARBA" id="ARBA00001971"/>
    </source>
</evidence>
<evidence type="ECO:0000256" key="5">
    <source>
        <dbReference type="ARBA" id="ARBA00023002"/>
    </source>
</evidence>
<keyword evidence="6" id="KW-0408">Iron</keyword>
<proteinExistence type="inferred from homology"/>
<dbReference type="SUPFAM" id="SSF48264">
    <property type="entry name" value="Cytochrome P450"/>
    <property type="match status" value="1"/>
</dbReference>
<keyword evidence="5" id="KW-0560">Oxidoreductase</keyword>
<evidence type="ECO:0000256" key="3">
    <source>
        <dbReference type="ARBA" id="ARBA00022617"/>
    </source>
</evidence>
<dbReference type="GO" id="GO:0004497">
    <property type="term" value="F:monooxygenase activity"/>
    <property type="evidence" value="ECO:0007669"/>
    <property type="project" value="UniProtKB-KW"/>
</dbReference>
<name>A0A835CEN4_9FABA</name>
<comment type="similarity">
    <text evidence="2">Belongs to the cytochrome P450 family.</text>
</comment>
<organism evidence="8 9">
    <name type="scientific">Senna tora</name>
    <dbReference type="NCBI Taxonomy" id="362788"/>
    <lineage>
        <taxon>Eukaryota</taxon>
        <taxon>Viridiplantae</taxon>
        <taxon>Streptophyta</taxon>
        <taxon>Embryophyta</taxon>
        <taxon>Tracheophyta</taxon>
        <taxon>Spermatophyta</taxon>
        <taxon>Magnoliopsida</taxon>
        <taxon>eudicotyledons</taxon>
        <taxon>Gunneridae</taxon>
        <taxon>Pentapetalae</taxon>
        <taxon>rosids</taxon>
        <taxon>fabids</taxon>
        <taxon>Fabales</taxon>
        <taxon>Fabaceae</taxon>
        <taxon>Caesalpinioideae</taxon>
        <taxon>Cassia clade</taxon>
        <taxon>Senna</taxon>
    </lineage>
</organism>
<keyword evidence="3" id="KW-0349">Heme</keyword>
<dbReference type="GO" id="GO:0005506">
    <property type="term" value="F:iron ion binding"/>
    <property type="evidence" value="ECO:0007669"/>
    <property type="project" value="InterPro"/>
</dbReference>
<comment type="cofactor">
    <cofactor evidence="1">
        <name>heme</name>
        <dbReference type="ChEBI" id="CHEBI:30413"/>
    </cofactor>
</comment>
<keyword evidence="4" id="KW-0479">Metal-binding</keyword>
<evidence type="ECO:0000256" key="6">
    <source>
        <dbReference type="ARBA" id="ARBA00023004"/>
    </source>
</evidence>